<dbReference type="Gene3D" id="3.40.1190.10">
    <property type="entry name" value="Mur-like, catalytic domain"/>
    <property type="match status" value="1"/>
</dbReference>
<comment type="caution">
    <text evidence="2">The sequence shown here is derived from an EMBL/GenBank/DDBJ whole genome shotgun (WGS) entry which is preliminary data.</text>
</comment>
<gene>
    <name evidence="2" type="ORF">METSMIF1_03213</name>
</gene>
<sequence>MIDMGGKIRFNVAKFGAKVASQVSKFGFGSGNNLPGYVFYKIAGKEALKDLAHEMSIGPILITGTNGKTTTTTLLIKLLSADTKIRKSFESNTIHAITTGILKGDGDLGVFEYGIRNKSYGIPDTVQRLIDPVGVVYTTISREHSQVAGVKNPFEEYVDAKSLLSQGMTRGVVISNADDPVTANIACNKRNDLHVNFYGLAIDSINDIFESDSPNCPRCGKKLEYSQKFLNHRGIYSCCCGFKRHEPNVKLVGADFKPDNWDLTIEGNLYNYTNNKDISFEVSINVPPFGFHNIYNTLASICTYATFTPKIDNIENTIKEVFNNLDMSFIPPGRFEVVKLNDKYVGLGQGDNGDAAKINALFMNQYIDGPLEFIYTTPDENEEEIFEDHFEVIKNLNPDHMIVVPGRKSIEKAKEYYNIISEEYDNADFYPLSYDKMDERIRKLVDLAETSDYNYVIMTGCGEEQEMWENIKQKLINK</sequence>
<organism evidence="2 3">
    <name type="scientific">Methanobrevibacter smithii DSM 2374</name>
    <dbReference type="NCBI Taxonomy" id="521002"/>
    <lineage>
        <taxon>Archaea</taxon>
        <taxon>Methanobacteriati</taxon>
        <taxon>Methanobacteriota</taxon>
        <taxon>Methanomada group</taxon>
        <taxon>Methanobacteria</taxon>
        <taxon>Methanobacteriales</taxon>
        <taxon>Methanobacteriaceae</taxon>
        <taxon>Methanobrevibacter</taxon>
    </lineage>
</organism>
<dbReference type="GO" id="GO:0016881">
    <property type="term" value="F:acid-amino acid ligase activity"/>
    <property type="evidence" value="ECO:0007669"/>
    <property type="project" value="InterPro"/>
</dbReference>
<reference evidence="2 3" key="1">
    <citation type="submission" date="2010-01" db="EMBL/GenBank/DDBJ databases">
        <authorList>
            <person name="Weinstock G."/>
            <person name="Sodergren E."/>
            <person name="Clifton S."/>
            <person name="Fulton L."/>
            <person name="Fulton B."/>
            <person name="Courtney L."/>
            <person name="Fronick C."/>
            <person name="Harrison M."/>
            <person name="Strong C."/>
            <person name="Farmer C."/>
            <person name="Delahaunty K."/>
            <person name="Markovic C."/>
            <person name="Hall O."/>
            <person name="Minx P."/>
            <person name="Tomlinson C."/>
            <person name="Mitreva M."/>
            <person name="Nelson J."/>
            <person name="Hou S."/>
            <person name="Wollam A."/>
            <person name="Pepin K.H."/>
            <person name="Johnson M."/>
            <person name="Bhonagiri V."/>
            <person name="Nash W.E."/>
            <person name="Warren W."/>
            <person name="Chinwalla A."/>
            <person name="Mardis E.R."/>
            <person name="Wilson R.K."/>
        </authorList>
    </citation>
    <scope>NUCLEOTIDE SEQUENCE [LARGE SCALE GENOMIC DNA]</scope>
    <source>
        <strain evidence="2 3">DSM 2374</strain>
    </source>
</reference>
<dbReference type="PATRIC" id="fig|521002.11.peg.1179"/>
<dbReference type="PANTHER" id="PTHR23135">
    <property type="entry name" value="MUR LIGASE FAMILY MEMBER"/>
    <property type="match status" value="1"/>
</dbReference>
<feature type="domain" description="Mur ligase central" evidence="1">
    <location>
        <begin position="62"/>
        <end position="201"/>
    </location>
</feature>
<evidence type="ECO:0000313" key="3">
    <source>
        <dbReference type="Proteomes" id="UP000004028"/>
    </source>
</evidence>
<dbReference type="PANTHER" id="PTHR23135:SF4">
    <property type="entry name" value="UDP-N-ACETYLMURAMOYL-L-ALANYL-D-GLUTAMATE--2,6-DIAMINOPIMELATE LIGASE MURE HOMOLOG, CHLOROPLASTIC"/>
    <property type="match status" value="1"/>
</dbReference>
<dbReference type="EMBL" id="ABYV02000006">
    <property type="protein sequence ID" value="EFC93628.1"/>
    <property type="molecule type" value="Genomic_DNA"/>
</dbReference>
<dbReference type="GO" id="GO:0005524">
    <property type="term" value="F:ATP binding"/>
    <property type="evidence" value="ECO:0007669"/>
    <property type="project" value="InterPro"/>
</dbReference>
<dbReference type="Proteomes" id="UP000004028">
    <property type="component" value="Unassembled WGS sequence"/>
</dbReference>
<protein>
    <submittedName>
        <fullName evidence="2">Mur ligase middle domain protein</fullName>
    </submittedName>
</protein>
<proteinExistence type="predicted"/>
<dbReference type="InterPro" id="IPR036565">
    <property type="entry name" value="Mur-like_cat_sf"/>
</dbReference>
<evidence type="ECO:0000259" key="1">
    <source>
        <dbReference type="Pfam" id="PF08245"/>
    </source>
</evidence>
<dbReference type="Pfam" id="PF08245">
    <property type="entry name" value="Mur_ligase_M"/>
    <property type="match status" value="1"/>
</dbReference>
<accession>D2ZQT1</accession>
<dbReference type="HOGENOM" id="CLU_574423_0_0_2"/>
<keyword evidence="2" id="KW-0436">Ligase</keyword>
<evidence type="ECO:0000313" key="2">
    <source>
        <dbReference type="EMBL" id="EFC93628.1"/>
    </source>
</evidence>
<dbReference type="AlphaFoldDB" id="D2ZQT1"/>
<dbReference type="InterPro" id="IPR013221">
    <property type="entry name" value="Mur_ligase_cen"/>
</dbReference>
<dbReference type="SUPFAM" id="SSF53623">
    <property type="entry name" value="MurD-like peptide ligases, catalytic domain"/>
    <property type="match status" value="1"/>
</dbReference>
<name>D2ZQT1_METSM</name>